<comment type="caution">
    <text evidence="1">The sequence shown here is derived from an EMBL/GenBank/DDBJ whole genome shotgun (WGS) entry which is preliminary data.</text>
</comment>
<evidence type="ECO:0000313" key="2">
    <source>
        <dbReference type="Proteomes" id="UP000736328"/>
    </source>
</evidence>
<dbReference type="Proteomes" id="UP000736328">
    <property type="component" value="Unassembled WGS sequence"/>
</dbReference>
<gene>
    <name evidence="1" type="ORF">HY768_00010</name>
</gene>
<name>A0A933I945_UNCT6</name>
<accession>A0A933I945</accession>
<dbReference type="AlphaFoldDB" id="A0A933I945"/>
<sequence length="54" mass="5878">MEKSTSKMLRKILWAGVFIALGVVSLLANHQVVGRSFYRPGRRQPAGQSPGPAL</sequence>
<proteinExistence type="predicted"/>
<organism evidence="1 2">
    <name type="scientific">candidate division TA06 bacterium</name>
    <dbReference type="NCBI Taxonomy" id="2250710"/>
    <lineage>
        <taxon>Bacteria</taxon>
        <taxon>Bacteria division TA06</taxon>
    </lineage>
</organism>
<evidence type="ECO:0000313" key="1">
    <source>
        <dbReference type="EMBL" id="MBI4725608.1"/>
    </source>
</evidence>
<dbReference type="EMBL" id="JACQXR010000001">
    <property type="protein sequence ID" value="MBI4725608.1"/>
    <property type="molecule type" value="Genomic_DNA"/>
</dbReference>
<protein>
    <submittedName>
        <fullName evidence="1">Uncharacterized protein</fullName>
    </submittedName>
</protein>
<reference evidence="1" key="1">
    <citation type="submission" date="2020-07" db="EMBL/GenBank/DDBJ databases">
        <title>Huge and variable diversity of episymbiotic CPR bacteria and DPANN archaea in groundwater ecosystems.</title>
        <authorList>
            <person name="He C.Y."/>
            <person name="Keren R."/>
            <person name="Whittaker M."/>
            <person name="Farag I.F."/>
            <person name="Doudna J."/>
            <person name="Cate J.H.D."/>
            <person name="Banfield J.F."/>
        </authorList>
    </citation>
    <scope>NUCLEOTIDE SEQUENCE</scope>
    <source>
        <strain evidence="1">NC_groundwater_1520_Pr4_B-0.1um_53_5</strain>
    </source>
</reference>